<feature type="transmembrane region" description="Helical" evidence="1">
    <location>
        <begin position="174"/>
        <end position="195"/>
    </location>
</feature>
<feature type="transmembrane region" description="Helical" evidence="1">
    <location>
        <begin position="273"/>
        <end position="290"/>
    </location>
</feature>
<dbReference type="RefSeq" id="WP_181243172.1">
    <property type="nucleotide sequence ID" value="NZ_PVTL01000001.1"/>
</dbReference>
<feature type="transmembrane region" description="Helical" evidence="1">
    <location>
        <begin position="302"/>
        <end position="321"/>
    </location>
</feature>
<dbReference type="AlphaFoldDB" id="A0A2T0VKG2"/>
<evidence type="ECO:0000256" key="1">
    <source>
        <dbReference type="SAM" id="Phobius"/>
    </source>
</evidence>
<name>A0A2T0VKG2_9MICO</name>
<gene>
    <name evidence="2" type="ORF">B0I08_101752</name>
</gene>
<keyword evidence="1" id="KW-0812">Transmembrane</keyword>
<evidence type="ECO:0000313" key="2">
    <source>
        <dbReference type="EMBL" id="PRY70615.1"/>
    </source>
</evidence>
<dbReference type="Proteomes" id="UP000237983">
    <property type="component" value="Unassembled WGS sequence"/>
</dbReference>
<feature type="transmembrane region" description="Helical" evidence="1">
    <location>
        <begin position="21"/>
        <end position="53"/>
    </location>
</feature>
<keyword evidence="1" id="KW-1133">Transmembrane helix</keyword>
<feature type="transmembrane region" description="Helical" evidence="1">
    <location>
        <begin position="59"/>
        <end position="79"/>
    </location>
</feature>
<dbReference type="EMBL" id="PVTL01000001">
    <property type="protein sequence ID" value="PRY70615.1"/>
    <property type="molecule type" value="Genomic_DNA"/>
</dbReference>
<feature type="transmembrane region" description="Helical" evidence="1">
    <location>
        <begin position="133"/>
        <end position="153"/>
    </location>
</feature>
<feature type="transmembrane region" description="Helical" evidence="1">
    <location>
        <begin position="373"/>
        <end position="394"/>
    </location>
</feature>
<proteinExistence type="predicted"/>
<accession>A0A2T0VKG2</accession>
<keyword evidence="1" id="KW-0472">Membrane</keyword>
<feature type="transmembrane region" description="Helical" evidence="1">
    <location>
        <begin position="100"/>
        <end position="127"/>
    </location>
</feature>
<reference evidence="2 3" key="1">
    <citation type="submission" date="2018-03" db="EMBL/GenBank/DDBJ databases">
        <title>Genomic Encyclopedia of Type Strains, Phase III (KMG-III): the genomes of soil and plant-associated and newly described type strains.</title>
        <authorList>
            <person name="Whitman W."/>
        </authorList>
    </citation>
    <scope>NUCLEOTIDE SEQUENCE [LARGE SCALE GENOMIC DNA]</scope>
    <source>
        <strain evidence="2 3">CGMCC 1.12484</strain>
    </source>
</reference>
<sequence length="523" mass="54736">MVAHLVRLRFLILWNGLRRSTWQFVASILGALYGLGLLLLVVVGLVGLSFVPIDLARTLIVIGGSATVLGWVLLPLVATGIDQTVEPSRLGIFPIPLNTLLVALTVSGVLGIAGIVTSIAALATALAWWQYPLAALAAIVCAAIGVLTCVVGSRAVIALSTRIGTGRRFREAKTLIILVPLILLGPLIVGLTEAIERLDDFLPDLALILGFTPVGAIWAVPADIAAGNLGRAGIEFLIAIATLAVLFALWRPALRHALENPTASAPTKAGKDSLGAFARFPATPTGAVAARTLIYWMRDPRYAQSLITVPLIPVLLFFYSSTTDSPALLNATGPIVALLLALSIYADISYDNTAFALHLQTGVRGTADRLGRVIALAIFAVPLTVALTVGTVWFSNTWSALAGLLGISFGLLLSGFAVSSVISGRFALAVPLPGESPFKSRPGGNMTLMLTSFATWGILTLLVLPETILAVIGFITGDAIWGWASLLVGLALGAGLLVVGVRWGGAILDRRGPDLLAQLQAQK</sequence>
<evidence type="ECO:0000313" key="3">
    <source>
        <dbReference type="Proteomes" id="UP000237983"/>
    </source>
</evidence>
<feature type="transmembrane region" description="Helical" evidence="1">
    <location>
        <begin position="448"/>
        <end position="474"/>
    </location>
</feature>
<feature type="transmembrane region" description="Helical" evidence="1">
    <location>
        <begin position="400"/>
        <end position="428"/>
    </location>
</feature>
<protein>
    <submittedName>
        <fullName evidence="2">ABC-2 type transport system permease protein</fullName>
    </submittedName>
</protein>
<feature type="transmembrane region" description="Helical" evidence="1">
    <location>
        <begin position="232"/>
        <end position="253"/>
    </location>
</feature>
<feature type="transmembrane region" description="Helical" evidence="1">
    <location>
        <begin position="327"/>
        <end position="346"/>
    </location>
</feature>
<comment type="caution">
    <text evidence="2">The sequence shown here is derived from an EMBL/GenBank/DDBJ whole genome shotgun (WGS) entry which is preliminary data.</text>
</comment>
<organism evidence="2 3">
    <name type="scientific">Glaciihabitans tibetensis</name>
    <dbReference type="NCBI Taxonomy" id="1266600"/>
    <lineage>
        <taxon>Bacteria</taxon>
        <taxon>Bacillati</taxon>
        <taxon>Actinomycetota</taxon>
        <taxon>Actinomycetes</taxon>
        <taxon>Micrococcales</taxon>
        <taxon>Microbacteriaceae</taxon>
        <taxon>Glaciihabitans</taxon>
    </lineage>
</organism>
<keyword evidence="3" id="KW-1185">Reference proteome</keyword>
<feature type="transmembrane region" description="Helical" evidence="1">
    <location>
        <begin position="480"/>
        <end position="501"/>
    </location>
</feature>
<feature type="transmembrane region" description="Helical" evidence="1">
    <location>
        <begin position="201"/>
        <end position="220"/>
    </location>
</feature>